<dbReference type="VEuPathDB" id="FungiDB:AB675_7437"/>
<dbReference type="STRING" id="1664694.A0A0N0NMB8"/>
<keyword evidence="2" id="KW-0521">NADP</keyword>
<dbReference type="EMBL" id="LFJN01000012">
    <property type="protein sequence ID" value="KPI40271.1"/>
    <property type="molecule type" value="Genomic_DNA"/>
</dbReference>
<dbReference type="PANTHER" id="PTHR42748:SF31">
    <property type="entry name" value="NMRA-LIKE DOMAIN-CONTAINING PROTEIN-RELATED"/>
    <property type="match status" value="1"/>
</dbReference>
<gene>
    <name evidence="4" type="ORF">AB675_7437</name>
</gene>
<dbReference type="GO" id="GO:0005634">
    <property type="term" value="C:nucleus"/>
    <property type="evidence" value="ECO:0007669"/>
    <property type="project" value="TreeGrafter"/>
</dbReference>
<dbReference type="InterPro" id="IPR008030">
    <property type="entry name" value="NmrA-like"/>
</dbReference>
<evidence type="ECO:0000313" key="4">
    <source>
        <dbReference type="EMBL" id="KPI40271.1"/>
    </source>
</evidence>
<dbReference type="GeneID" id="28739686"/>
<comment type="caution">
    <text evidence="4">The sequence shown here is derived from an EMBL/GenBank/DDBJ whole genome shotgun (WGS) entry which is preliminary data.</text>
</comment>
<dbReference type="Gene3D" id="3.90.25.10">
    <property type="entry name" value="UDP-galactose 4-epimerase, domain 1"/>
    <property type="match status" value="1"/>
</dbReference>
<dbReference type="PANTHER" id="PTHR42748">
    <property type="entry name" value="NITROGEN METABOLITE REPRESSION PROTEIN NMRA FAMILY MEMBER"/>
    <property type="match status" value="1"/>
</dbReference>
<keyword evidence="5" id="KW-1185">Reference proteome</keyword>
<evidence type="ECO:0000259" key="3">
    <source>
        <dbReference type="Pfam" id="PF05368"/>
    </source>
</evidence>
<proteinExistence type="inferred from homology"/>
<dbReference type="InterPro" id="IPR051164">
    <property type="entry name" value="NmrA-like_oxidored"/>
</dbReference>
<evidence type="ECO:0000256" key="2">
    <source>
        <dbReference type="ARBA" id="ARBA00022857"/>
    </source>
</evidence>
<dbReference type="SUPFAM" id="SSF51735">
    <property type="entry name" value="NAD(P)-binding Rossmann-fold domains"/>
    <property type="match status" value="1"/>
</dbReference>
<feature type="domain" description="NmrA-like" evidence="3">
    <location>
        <begin position="8"/>
        <end position="293"/>
    </location>
</feature>
<reference evidence="4 5" key="1">
    <citation type="submission" date="2015-06" db="EMBL/GenBank/DDBJ databases">
        <title>Draft genome of the ant-associated black yeast Phialophora attae CBS 131958.</title>
        <authorList>
            <person name="Moreno L.F."/>
            <person name="Stielow B.J."/>
            <person name="de Hoog S."/>
            <person name="Vicente V.A."/>
            <person name="Weiss V.A."/>
            <person name="de Vries M."/>
            <person name="Cruz L.M."/>
            <person name="Souza E.M."/>
        </authorList>
    </citation>
    <scope>NUCLEOTIDE SEQUENCE [LARGE SCALE GENOMIC DNA]</scope>
    <source>
        <strain evidence="4 5">CBS 131958</strain>
    </source>
</reference>
<accession>A0A0N0NMB8</accession>
<dbReference type="AlphaFoldDB" id="A0A0N0NMB8"/>
<dbReference type="Pfam" id="PF05368">
    <property type="entry name" value="NmrA"/>
    <property type="match status" value="1"/>
</dbReference>
<dbReference type="OrthoDB" id="419598at2759"/>
<protein>
    <recommendedName>
        <fullName evidence="3">NmrA-like domain-containing protein</fullName>
    </recommendedName>
</protein>
<dbReference type="RefSeq" id="XP_018000234.1">
    <property type="nucleotide sequence ID" value="XM_018147806.1"/>
</dbReference>
<dbReference type="InterPro" id="IPR036291">
    <property type="entry name" value="NAD(P)-bd_dom_sf"/>
</dbReference>
<evidence type="ECO:0000256" key="1">
    <source>
        <dbReference type="ARBA" id="ARBA00006328"/>
    </source>
</evidence>
<evidence type="ECO:0000313" key="5">
    <source>
        <dbReference type="Proteomes" id="UP000038010"/>
    </source>
</evidence>
<comment type="similarity">
    <text evidence="1">Belongs to the NmrA-type oxidoreductase family.</text>
</comment>
<name>A0A0N0NMB8_9EURO</name>
<dbReference type="Gene3D" id="3.40.50.720">
    <property type="entry name" value="NAD(P)-binding Rossmann-like Domain"/>
    <property type="match status" value="1"/>
</dbReference>
<sequence>MASPNDIMLMTCAAGNQAPYILPLLKDKIKLRLACQSDASAKLLKSRYPHAEVVQGDMRVLADCARMLSGVTTVYNIGPGIRVGEKEMGLNMVEAAIAEYQKPNSQFKHFVEASVLNTQIRKMFNHDDKRYVEEQLILSPLRYTILQPGDFFEAAVPVKQWLTMEHPVRPTYVPEETWSSFVALKDLGEAAAKVILERERHYEALYPLVSLNGNTYGECTTRIGEILGKKIEVKEVSWDEAIQVLLEVNFGSDQVHSVIYDKMAALVSFYRKRGIKGNPTVLEWLLERDATSLEGYVAYKKDELRAEGAVLPSWWS</sequence>
<dbReference type="Proteomes" id="UP000038010">
    <property type="component" value="Unassembled WGS sequence"/>
</dbReference>
<organism evidence="4 5">
    <name type="scientific">Cyphellophora attinorum</name>
    <dbReference type="NCBI Taxonomy" id="1664694"/>
    <lineage>
        <taxon>Eukaryota</taxon>
        <taxon>Fungi</taxon>
        <taxon>Dikarya</taxon>
        <taxon>Ascomycota</taxon>
        <taxon>Pezizomycotina</taxon>
        <taxon>Eurotiomycetes</taxon>
        <taxon>Chaetothyriomycetidae</taxon>
        <taxon>Chaetothyriales</taxon>
        <taxon>Cyphellophoraceae</taxon>
        <taxon>Cyphellophora</taxon>
    </lineage>
</organism>